<feature type="domain" description="DNA binding HTH" evidence="1">
    <location>
        <begin position="33"/>
        <end position="72"/>
    </location>
</feature>
<dbReference type="RefSeq" id="WP_209287469.1">
    <property type="nucleotide sequence ID" value="NZ_JACVEW010000011.1"/>
</dbReference>
<accession>A0ABS3ZC51</accession>
<dbReference type="EMBL" id="JACVEW010000011">
    <property type="protein sequence ID" value="MBP0048853.1"/>
    <property type="molecule type" value="Genomic_DNA"/>
</dbReference>
<dbReference type="Gene3D" id="1.10.10.60">
    <property type="entry name" value="Homeodomain-like"/>
    <property type="match status" value="1"/>
</dbReference>
<proteinExistence type="predicted"/>
<dbReference type="Pfam" id="PF02954">
    <property type="entry name" value="HTH_8"/>
    <property type="match status" value="1"/>
</dbReference>
<organism evidence="2 3">
    <name type="scientific">Marinobacterium alkalitolerans</name>
    <dbReference type="NCBI Taxonomy" id="1542925"/>
    <lineage>
        <taxon>Bacteria</taxon>
        <taxon>Pseudomonadati</taxon>
        <taxon>Pseudomonadota</taxon>
        <taxon>Gammaproteobacteria</taxon>
        <taxon>Oceanospirillales</taxon>
        <taxon>Oceanospirillaceae</taxon>
        <taxon>Marinobacterium</taxon>
    </lineage>
</organism>
<dbReference type="InterPro" id="IPR009057">
    <property type="entry name" value="Homeodomain-like_sf"/>
</dbReference>
<keyword evidence="3" id="KW-1185">Reference proteome</keyword>
<comment type="caution">
    <text evidence="2">The sequence shown here is derived from an EMBL/GenBank/DDBJ whole genome shotgun (WGS) entry which is preliminary data.</text>
</comment>
<evidence type="ECO:0000313" key="3">
    <source>
        <dbReference type="Proteomes" id="UP000810171"/>
    </source>
</evidence>
<dbReference type="PANTHER" id="PTHR47918:SF1">
    <property type="entry name" value="DNA-BINDING PROTEIN FIS"/>
    <property type="match status" value="1"/>
</dbReference>
<sequence length="80" mass="8925">MSNTKIRKAVADSFEKLVENPKSGGSIYSKLLQEAEIGLMQATMEAFNGNQSETRTVLGISRATLRKKLTEYNLLYVGKR</sequence>
<protein>
    <submittedName>
        <fullName evidence="2">Fis family transcriptional regulator</fullName>
    </submittedName>
</protein>
<gene>
    <name evidence="2" type="ORF">H9C73_08895</name>
</gene>
<dbReference type="InterPro" id="IPR050207">
    <property type="entry name" value="Trans_regulatory_Fis"/>
</dbReference>
<evidence type="ECO:0000313" key="2">
    <source>
        <dbReference type="EMBL" id="MBP0048853.1"/>
    </source>
</evidence>
<dbReference type="PANTHER" id="PTHR47918">
    <property type="entry name" value="DNA-BINDING PROTEIN FIS"/>
    <property type="match status" value="1"/>
</dbReference>
<dbReference type="InterPro" id="IPR002197">
    <property type="entry name" value="HTH_Fis"/>
</dbReference>
<name>A0ABS3ZC51_9GAMM</name>
<dbReference type="PRINTS" id="PR01590">
    <property type="entry name" value="HTHFIS"/>
</dbReference>
<evidence type="ECO:0000259" key="1">
    <source>
        <dbReference type="Pfam" id="PF02954"/>
    </source>
</evidence>
<dbReference type="Proteomes" id="UP000810171">
    <property type="component" value="Unassembled WGS sequence"/>
</dbReference>
<reference evidence="2 3" key="1">
    <citation type="submission" date="2020-09" db="EMBL/GenBank/DDBJ databases">
        <authorList>
            <person name="Tanuku N.R.S."/>
        </authorList>
    </citation>
    <scope>NUCLEOTIDE SEQUENCE [LARGE SCALE GENOMIC DNA]</scope>
    <source>
        <strain evidence="2 3">AK62</strain>
    </source>
</reference>
<dbReference type="SUPFAM" id="SSF46689">
    <property type="entry name" value="Homeodomain-like"/>
    <property type="match status" value="1"/>
</dbReference>